<gene>
    <name evidence="1" type="ORF">EL26_01670</name>
</gene>
<keyword evidence="2" id="KW-1185">Reference proteome</keyword>
<dbReference type="AlphaFoldDB" id="A0A074LXC6"/>
<protein>
    <submittedName>
        <fullName evidence="1">Uncharacterized protein</fullName>
    </submittedName>
</protein>
<comment type="caution">
    <text evidence="1">The sequence shown here is derived from an EMBL/GenBank/DDBJ whole genome shotgun (WGS) entry which is preliminary data.</text>
</comment>
<dbReference type="SUPFAM" id="SSF54001">
    <property type="entry name" value="Cysteine proteinases"/>
    <property type="match status" value="1"/>
</dbReference>
<sequence length="177" mass="20004">MGDADNYLIAGDILLVRGKEMHRKRREWLRWLISAAISSLTGSEYTHAAMYVGNGAIIDVDVGRRVAMRPISELDCFDAFRVVGATNADRLGAVSFCWRQIDKRYDYLAVAAIAYERLTGRVWPLAREDPHRWFCSEMDDSAWKLSSEPGRVTPGDLATNPKVQRVHQSTDELVALF</sequence>
<dbReference type="OrthoDB" id="95478at2"/>
<proteinExistence type="predicted"/>
<reference evidence="1 2" key="1">
    <citation type="journal article" date="2013" name="Int. J. Syst. Evol. Microbiol.">
        <title>Tumebacillus flagellatus sp. nov., an alpha-amylase/pullulanase-producing bacterium isolated from cassava wastewater.</title>
        <authorList>
            <person name="Wang Q."/>
            <person name="Xie N."/>
            <person name="Qin Y."/>
            <person name="Shen N."/>
            <person name="Zhu J."/>
            <person name="Mi H."/>
            <person name="Huang R."/>
        </authorList>
    </citation>
    <scope>NUCLEOTIDE SEQUENCE [LARGE SCALE GENOMIC DNA]</scope>
    <source>
        <strain evidence="1 2">GST4</strain>
    </source>
</reference>
<name>A0A074LXC6_9BACL</name>
<evidence type="ECO:0000313" key="2">
    <source>
        <dbReference type="Proteomes" id="UP000027931"/>
    </source>
</evidence>
<organism evidence="1 2">
    <name type="scientific">Tumebacillus flagellatus</name>
    <dbReference type="NCBI Taxonomy" id="1157490"/>
    <lineage>
        <taxon>Bacteria</taxon>
        <taxon>Bacillati</taxon>
        <taxon>Bacillota</taxon>
        <taxon>Bacilli</taxon>
        <taxon>Bacillales</taxon>
        <taxon>Alicyclobacillaceae</taxon>
        <taxon>Tumebacillus</taxon>
    </lineage>
</organism>
<dbReference type="InterPro" id="IPR038765">
    <property type="entry name" value="Papain-like_cys_pep_sf"/>
</dbReference>
<accession>A0A074LXC6</accession>
<dbReference type="EMBL" id="JMIR01000002">
    <property type="protein sequence ID" value="KEO84743.1"/>
    <property type="molecule type" value="Genomic_DNA"/>
</dbReference>
<dbReference type="STRING" id="1157490.EL26_01670"/>
<evidence type="ECO:0000313" key="1">
    <source>
        <dbReference type="EMBL" id="KEO84743.1"/>
    </source>
</evidence>
<dbReference type="Gene3D" id="3.90.1720.10">
    <property type="entry name" value="endopeptidase domain like (from Nostoc punctiforme)"/>
    <property type="match status" value="1"/>
</dbReference>
<dbReference type="Proteomes" id="UP000027931">
    <property type="component" value="Unassembled WGS sequence"/>
</dbReference>
<dbReference type="RefSeq" id="WP_038083803.1">
    <property type="nucleotide sequence ID" value="NZ_JMIR01000002.1"/>
</dbReference>